<feature type="transmembrane region" description="Helical" evidence="1">
    <location>
        <begin position="65"/>
        <end position="84"/>
    </location>
</feature>
<proteinExistence type="predicted"/>
<reference evidence="2 3" key="1">
    <citation type="submission" date="2013-06" db="EMBL/GenBank/DDBJ databases">
        <title>Draft genome sequence of Thauera terpenica.</title>
        <authorList>
            <person name="Liu B."/>
            <person name="Frostegard A.H."/>
            <person name="Shapleigh J.P."/>
        </authorList>
    </citation>
    <scope>NUCLEOTIDE SEQUENCE [LARGE SCALE GENOMIC DNA]</scope>
    <source>
        <strain evidence="2 3">58Eu</strain>
    </source>
</reference>
<accession>S9ZAU1</accession>
<comment type="caution">
    <text evidence="2">The sequence shown here is derived from an EMBL/GenBank/DDBJ whole genome shotgun (WGS) entry which is preliminary data.</text>
</comment>
<evidence type="ECO:0000313" key="3">
    <source>
        <dbReference type="Proteomes" id="UP000015455"/>
    </source>
</evidence>
<dbReference type="AlphaFoldDB" id="S9ZAU1"/>
<evidence type="ECO:0000313" key="2">
    <source>
        <dbReference type="EMBL" id="EPZ14405.1"/>
    </source>
</evidence>
<dbReference type="EMBL" id="ATJV01000082">
    <property type="protein sequence ID" value="EPZ14405.1"/>
    <property type="molecule type" value="Genomic_DNA"/>
</dbReference>
<keyword evidence="1" id="KW-0472">Membrane</keyword>
<evidence type="ECO:0000256" key="1">
    <source>
        <dbReference type="SAM" id="Phobius"/>
    </source>
</evidence>
<gene>
    <name evidence="2" type="ORF">M622_18615</name>
</gene>
<protein>
    <submittedName>
        <fullName evidence="2">Uncharacterized protein</fullName>
    </submittedName>
</protein>
<sequence length="91" mass="9915">MVRCSMTLPAKKRLALVWHRVFQATLVAALLVGLGPFAVQGFQEVIARVWEADAPVWLASMKTLLVASAAVLAAHNAIATIRVIPLPWSKR</sequence>
<keyword evidence="1" id="KW-1133">Transmembrane helix</keyword>
<organism evidence="2 3">
    <name type="scientific">Thauera terpenica 58Eu</name>
    <dbReference type="NCBI Taxonomy" id="1348657"/>
    <lineage>
        <taxon>Bacteria</taxon>
        <taxon>Pseudomonadati</taxon>
        <taxon>Pseudomonadota</taxon>
        <taxon>Betaproteobacteria</taxon>
        <taxon>Rhodocyclales</taxon>
        <taxon>Zoogloeaceae</taxon>
        <taxon>Thauera</taxon>
    </lineage>
</organism>
<name>S9ZAU1_9RHOO</name>
<keyword evidence="1" id="KW-0812">Transmembrane</keyword>
<keyword evidence="3" id="KW-1185">Reference proteome</keyword>
<dbReference type="Proteomes" id="UP000015455">
    <property type="component" value="Unassembled WGS sequence"/>
</dbReference>
<dbReference type="STRING" id="1348657.M622_18615"/>